<proteinExistence type="inferred from homology"/>
<keyword evidence="5" id="KW-1185">Reference proteome</keyword>
<dbReference type="InterPro" id="IPR029058">
    <property type="entry name" value="AB_hydrolase_fold"/>
</dbReference>
<comment type="similarity">
    <text evidence="1">Belongs to the AB hydrolase superfamily.</text>
</comment>
<keyword evidence="2" id="KW-0378">Hydrolase</keyword>
<name>A0A314ZSG2_PRUYE</name>
<dbReference type="InterPro" id="IPR000073">
    <property type="entry name" value="AB_hydrolase_1"/>
</dbReference>
<evidence type="ECO:0000259" key="3">
    <source>
        <dbReference type="Pfam" id="PF00561"/>
    </source>
</evidence>
<evidence type="ECO:0000313" key="4">
    <source>
        <dbReference type="EMBL" id="PQQ21313.1"/>
    </source>
</evidence>
<reference evidence="4 5" key="1">
    <citation type="submission" date="2018-02" db="EMBL/GenBank/DDBJ databases">
        <title>Draft genome of wild Prunus yedoensis var. nudiflora.</title>
        <authorList>
            <person name="Baek S."/>
            <person name="Kim J.-H."/>
            <person name="Choi K."/>
            <person name="Kim G.-B."/>
            <person name="Cho A."/>
            <person name="Jang H."/>
            <person name="Shin C.-H."/>
            <person name="Yu H.-J."/>
            <person name="Mun J.-H."/>
        </authorList>
    </citation>
    <scope>NUCLEOTIDE SEQUENCE [LARGE SCALE GENOMIC DNA]</scope>
    <source>
        <strain evidence="5">cv. Jeju island</strain>
        <tissue evidence="4">Leaf</tissue>
    </source>
</reference>
<dbReference type="Proteomes" id="UP000250321">
    <property type="component" value="Unassembled WGS sequence"/>
</dbReference>
<dbReference type="FunFam" id="3.40.50.1820:FF:000042">
    <property type="entry name" value="probable strigolactone esterase DAD2"/>
    <property type="match status" value="1"/>
</dbReference>
<evidence type="ECO:0000313" key="5">
    <source>
        <dbReference type="Proteomes" id="UP000250321"/>
    </source>
</evidence>
<dbReference type="SUPFAM" id="SSF53474">
    <property type="entry name" value="alpha/beta-Hydrolases"/>
    <property type="match status" value="1"/>
</dbReference>
<organism evidence="4 5">
    <name type="scientific">Prunus yedoensis var. nudiflora</name>
    <dbReference type="NCBI Taxonomy" id="2094558"/>
    <lineage>
        <taxon>Eukaryota</taxon>
        <taxon>Viridiplantae</taxon>
        <taxon>Streptophyta</taxon>
        <taxon>Embryophyta</taxon>
        <taxon>Tracheophyta</taxon>
        <taxon>Spermatophyta</taxon>
        <taxon>Magnoliopsida</taxon>
        <taxon>eudicotyledons</taxon>
        <taxon>Gunneridae</taxon>
        <taxon>Pentapetalae</taxon>
        <taxon>rosids</taxon>
        <taxon>fabids</taxon>
        <taxon>Rosales</taxon>
        <taxon>Rosaceae</taxon>
        <taxon>Amygdaloideae</taxon>
        <taxon>Amygdaleae</taxon>
        <taxon>Prunus</taxon>
    </lineage>
</organism>
<evidence type="ECO:0000256" key="2">
    <source>
        <dbReference type="ARBA" id="ARBA00022801"/>
    </source>
</evidence>
<feature type="domain" description="AB hydrolase-1" evidence="3">
    <location>
        <begin position="25"/>
        <end position="256"/>
    </location>
</feature>
<protein>
    <submittedName>
        <fullName evidence="4">Strigolactone esterase D14-like</fullName>
    </submittedName>
</protein>
<dbReference type="STRING" id="2094558.A0A314ZSG2"/>
<dbReference type="PANTHER" id="PTHR43039">
    <property type="entry name" value="ESTERASE-RELATED"/>
    <property type="match status" value="1"/>
</dbReference>
<dbReference type="OrthoDB" id="408373at2759"/>
<evidence type="ECO:0000256" key="1">
    <source>
        <dbReference type="ARBA" id="ARBA00008645"/>
    </source>
</evidence>
<gene>
    <name evidence="4" type="ORF">Pyn_34491</name>
</gene>
<sequence length="274" mass="30622">MEALCHGGGIVQALNTHVYGNGSQTLVLAHGFGSDQTVWHFLIPFLACYFKVVVFDLVFSPNVDPKLYDPERYDSNFGAYAEDLLCLLDRLNVNKTVYLGHSMSAMVGCIASIQRPHLFQHLILLGGSPRYLNTTRYNGGFTRAELDAFFNQLDQNFSNWVLSFAPIAIGVKDTSAIAEFENSLGRMAPKIAVSVARTVFLSDLRRILPQVVVPSSIIQSRKDFVVPKTVAFYMKKRLGGPATRVKILNTEGHFPQLTVYPLLLKVLKRFLHIK</sequence>
<dbReference type="Gene3D" id="3.40.50.1820">
    <property type="entry name" value="alpha/beta hydrolase"/>
    <property type="match status" value="1"/>
</dbReference>
<comment type="caution">
    <text evidence="4">The sequence shown here is derived from an EMBL/GenBank/DDBJ whole genome shotgun (WGS) entry which is preliminary data.</text>
</comment>
<dbReference type="AlphaFoldDB" id="A0A314ZSG2"/>
<dbReference type="GO" id="GO:0016787">
    <property type="term" value="F:hydrolase activity"/>
    <property type="evidence" value="ECO:0007669"/>
    <property type="project" value="UniProtKB-KW"/>
</dbReference>
<dbReference type="Pfam" id="PF00561">
    <property type="entry name" value="Abhydrolase_1"/>
    <property type="match status" value="1"/>
</dbReference>
<dbReference type="EMBL" id="PJQY01000015">
    <property type="protein sequence ID" value="PQQ21313.1"/>
    <property type="molecule type" value="Genomic_DNA"/>
</dbReference>
<accession>A0A314ZSG2</accession>